<reference evidence="2 3" key="1">
    <citation type="submission" date="2022-11" db="EMBL/GenBank/DDBJ databases">
        <title>The characterization of three novel Bacteroidetes species and genomic analysis of their roles in tidal elemental geochemical cycles.</title>
        <authorList>
            <person name="Ma K.-J."/>
        </authorList>
    </citation>
    <scope>NUCLEOTIDE SEQUENCE [LARGE SCALE GENOMIC DNA]</scope>
    <source>
        <strain evidence="2 3">M82</strain>
    </source>
</reference>
<sequence>MLKHTFYTFAFAASILYSCQQNSPKEADAKVESQPPQKEALSFRTETVTRKSSYCAQDPKACAVATITFLNVVGGNGPLRQSIRKYISDQILSLQLDTNPEADTAVTGAIPAVTVAEAFIKQQEDFIIEMKEIPASAAWELQVLVSPVYQSPAVTTLAIKTYTYAGGAHPNSYLSLQSFDSSGRQLRINDIVTDTTHFQQLVEQEFRRTRSTVGDKPLAEAGLFLEGNTLPLPRQAGLTPQGLRLYYNAYEIGPYAFGPTDLLLTYQELGPLLRSKYKPSA</sequence>
<dbReference type="Gene3D" id="3.90.640.20">
    <property type="entry name" value="Heat-shock cognate protein, ATPase"/>
    <property type="match status" value="1"/>
</dbReference>
<evidence type="ECO:0000259" key="1">
    <source>
        <dbReference type="Pfam" id="PF11738"/>
    </source>
</evidence>
<dbReference type="RefSeq" id="WP_266051130.1">
    <property type="nucleotide sequence ID" value="NZ_JAPFQO010000002.1"/>
</dbReference>
<dbReference type="Pfam" id="PF11738">
    <property type="entry name" value="DUF3298"/>
    <property type="match status" value="1"/>
</dbReference>
<dbReference type="Proteomes" id="UP001207228">
    <property type="component" value="Unassembled WGS sequence"/>
</dbReference>
<dbReference type="Gene3D" id="3.30.565.40">
    <property type="entry name" value="Fervidobacterium nodosum Rt17-B1 like"/>
    <property type="match status" value="1"/>
</dbReference>
<gene>
    <name evidence="2" type="ORF">OO017_03875</name>
</gene>
<dbReference type="EMBL" id="JAPFQO010000002">
    <property type="protein sequence ID" value="MCX2739074.1"/>
    <property type="molecule type" value="Genomic_DNA"/>
</dbReference>
<keyword evidence="3" id="KW-1185">Reference proteome</keyword>
<organism evidence="2 3">
    <name type="scientific">Pontibacter anaerobius</name>
    <dbReference type="NCBI Taxonomy" id="2993940"/>
    <lineage>
        <taxon>Bacteria</taxon>
        <taxon>Pseudomonadati</taxon>
        <taxon>Bacteroidota</taxon>
        <taxon>Cytophagia</taxon>
        <taxon>Cytophagales</taxon>
        <taxon>Hymenobacteraceae</taxon>
        <taxon>Pontibacter</taxon>
    </lineage>
</organism>
<protein>
    <submittedName>
        <fullName evidence="2">DUF3298 domain-containing protein</fullName>
    </submittedName>
</protein>
<evidence type="ECO:0000313" key="2">
    <source>
        <dbReference type="EMBL" id="MCX2739074.1"/>
    </source>
</evidence>
<evidence type="ECO:0000313" key="3">
    <source>
        <dbReference type="Proteomes" id="UP001207228"/>
    </source>
</evidence>
<proteinExistence type="predicted"/>
<feature type="domain" description="DUF3298" evidence="1">
    <location>
        <begin position="196"/>
        <end position="266"/>
    </location>
</feature>
<comment type="caution">
    <text evidence="2">The sequence shown here is derived from an EMBL/GenBank/DDBJ whole genome shotgun (WGS) entry which is preliminary data.</text>
</comment>
<accession>A0ABT3RCA4</accession>
<dbReference type="PROSITE" id="PS51257">
    <property type="entry name" value="PROKAR_LIPOPROTEIN"/>
    <property type="match status" value="1"/>
</dbReference>
<name>A0ABT3RCA4_9BACT</name>
<dbReference type="InterPro" id="IPR037126">
    <property type="entry name" value="PdaC/RsiV-like_sf"/>
</dbReference>
<dbReference type="InterPro" id="IPR021729">
    <property type="entry name" value="DUF3298"/>
</dbReference>